<protein>
    <submittedName>
        <fullName evidence="1">Uncharacterized protein</fullName>
    </submittedName>
</protein>
<reference evidence="2" key="1">
    <citation type="submission" date="2016-12" db="EMBL/GenBank/DDBJ databases">
        <authorList>
            <person name="Rodrigo-Torres L."/>
            <person name="Arahal R.D."/>
            <person name="Lucena T."/>
        </authorList>
    </citation>
    <scope>NUCLEOTIDE SEQUENCE [LARGE SCALE GENOMIC DNA]</scope>
</reference>
<dbReference type="EMBL" id="FRFG01000063">
    <property type="protein sequence ID" value="SHO58412.1"/>
    <property type="molecule type" value="Genomic_DNA"/>
</dbReference>
<evidence type="ECO:0000313" key="2">
    <source>
        <dbReference type="Proteomes" id="UP000184600"/>
    </source>
</evidence>
<accession>A0A1M7Z0Q7</accession>
<sequence>MLITLDFSKSIVRIERHVTNSLLFAYIINSALVAFTCDLSNYRTSFESLTINFIDPLLI</sequence>
<organism evidence="1 2">
    <name type="scientific">Vibrio quintilis</name>
    <dbReference type="NCBI Taxonomy" id="1117707"/>
    <lineage>
        <taxon>Bacteria</taxon>
        <taxon>Pseudomonadati</taxon>
        <taxon>Pseudomonadota</taxon>
        <taxon>Gammaproteobacteria</taxon>
        <taxon>Vibrionales</taxon>
        <taxon>Vibrionaceae</taxon>
        <taxon>Vibrio</taxon>
    </lineage>
</organism>
<dbReference type="Proteomes" id="UP000184600">
    <property type="component" value="Unassembled WGS sequence"/>
</dbReference>
<proteinExistence type="predicted"/>
<gene>
    <name evidence="1" type="ORF">VQ7734_04184</name>
</gene>
<name>A0A1M7Z0Q7_9VIBR</name>
<keyword evidence="2" id="KW-1185">Reference proteome</keyword>
<dbReference type="AlphaFoldDB" id="A0A1M7Z0Q7"/>
<evidence type="ECO:0000313" key="1">
    <source>
        <dbReference type="EMBL" id="SHO58412.1"/>
    </source>
</evidence>